<dbReference type="AlphaFoldDB" id="A0A1M4TKD4"/>
<feature type="domain" description="Glycosyl hydrolase family 13 catalytic" evidence="1">
    <location>
        <begin position="9"/>
        <end position="499"/>
    </location>
</feature>
<dbReference type="GO" id="GO:0030980">
    <property type="term" value="P:alpha-glucan catabolic process"/>
    <property type="evidence" value="ECO:0007669"/>
    <property type="project" value="TreeGrafter"/>
</dbReference>
<dbReference type="OrthoDB" id="9805159at2"/>
<dbReference type="GO" id="GO:0005992">
    <property type="term" value="P:trehalose biosynthetic process"/>
    <property type="evidence" value="ECO:0007669"/>
    <property type="project" value="TreeGrafter"/>
</dbReference>
<keyword evidence="3" id="KW-1185">Reference proteome</keyword>
<sequence>MTPVRIPVSTYRLQFSREFDFTRARELVPYLHALGITDIYASPLLGARRGSPHGYDVTDPTRINPELGGEEGMRTLVASLHERGMGLLLDVVPNHMAASPENPWWFDLLRWGPDSPYDAYFDLDWQPARTSLAGKLLLPILGSPYGDVLEKGELSLTLTGMGFGVAYHQQWLPLKPASHGEILEYAGVTGELQRLAGVFLRSPGREEFLRAVEELWRLYTQKPPARDLLNEALLLINNQKEKLDEILSGQYYRLAFWKAGREEVNYRRFFDVAELVSLRMEEERVFEATHSLVLELARQGAVTGFRIDHIDGLRDPQAYLERLQARLQPAGSTGGSPARNNFFVVVEKILTGNEELPPQWPVYGTTGYDFLNLLNALYTNGDGLDILEAVYRRAEREVPAFEEVVYTCKKKVLRELFAGEVRALVHQLDPLAAADPRGRDLSLKELEKALVALTACLPVYRTYIREEAVSDMDRDFILQAVEQAGRLNPELKRAIDFLRRVLLLEVKDRAAALKFSMRWQQFTGPAMAKGFEDTALYIYNRLISLNEVGGNPGTRGLEVAEFHRSNLKRYRCQPHTLNATSTHDTKRSEDVRARLHVLSEIPHLFAGRLERWQEMNRNKKPLIEGQPVPEANMELYIYQTLLGAWPLEEGELDSFKQRLRDYLLKAAREAKTRTSWLNPDPAYEEALLKFVETILEDDKNNRFRQDFLEFQKITAFYGAIYSLAQVLLKIASPGIPDFYQGTELWNFSLVDPDNRRPVDFSRRMGLLTGLKEKENFAGPLALAKELLSTWPDGRVKLYLTYKALHFRRARRELFQAGEYIPLQAAGPLQRHLCAFARRAGESWALVVVPRLVACLNGREPQLQFPLGEKIWGETALLLPARAPHRWINIFTGEEVNSSAKGSLSLAEVFRHFPAALLENAG</sequence>
<dbReference type="RefSeq" id="WP_073162664.1">
    <property type="nucleotide sequence ID" value="NZ_FQUW01000005.1"/>
</dbReference>
<dbReference type="PANTHER" id="PTHR10357:SF216">
    <property type="entry name" value="MALTOOLIGOSYL TREHALOSE SYNTHASE-RELATED"/>
    <property type="match status" value="1"/>
</dbReference>
<organism evidence="2 3">
    <name type="scientific">Desulfofundulus australicus DSM 11792</name>
    <dbReference type="NCBI Taxonomy" id="1121425"/>
    <lineage>
        <taxon>Bacteria</taxon>
        <taxon>Bacillati</taxon>
        <taxon>Bacillota</taxon>
        <taxon>Clostridia</taxon>
        <taxon>Eubacteriales</taxon>
        <taxon>Peptococcaceae</taxon>
        <taxon>Desulfofundulus</taxon>
    </lineage>
</organism>
<dbReference type="CDD" id="cd11336">
    <property type="entry name" value="AmyAc_MTSase"/>
    <property type="match status" value="1"/>
</dbReference>
<dbReference type="PANTHER" id="PTHR10357">
    <property type="entry name" value="ALPHA-AMYLASE FAMILY MEMBER"/>
    <property type="match status" value="1"/>
</dbReference>
<dbReference type="NCBIfam" id="TIGR02401">
    <property type="entry name" value="trehalose_TreY"/>
    <property type="match status" value="1"/>
</dbReference>
<dbReference type="Proteomes" id="UP000184196">
    <property type="component" value="Unassembled WGS sequence"/>
</dbReference>
<dbReference type="InterPro" id="IPR017853">
    <property type="entry name" value="GH"/>
</dbReference>
<dbReference type="Gene3D" id="3.20.20.80">
    <property type="entry name" value="Glycosidases"/>
    <property type="match status" value="3"/>
</dbReference>
<gene>
    <name evidence="2" type="ORF">SAMN02745218_00328</name>
</gene>
<dbReference type="SMART" id="SM00642">
    <property type="entry name" value="Aamy"/>
    <property type="match status" value="1"/>
</dbReference>
<dbReference type="Gene3D" id="3.30.1590.10">
    <property type="entry name" value="Maltooligosyl trehalose synthase, domain 2"/>
    <property type="match status" value="1"/>
</dbReference>
<dbReference type="InterPro" id="IPR012767">
    <property type="entry name" value="Trehalose_TreY"/>
</dbReference>
<dbReference type="SUPFAM" id="SSF51445">
    <property type="entry name" value="(Trans)glycosidases"/>
    <property type="match status" value="1"/>
</dbReference>
<dbReference type="GO" id="GO:0047470">
    <property type="term" value="F:(1,4)-alpha-D-glucan 1-alpha-D-glucosylmutase activity"/>
    <property type="evidence" value="ECO:0007669"/>
    <property type="project" value="TreeGrafter"/>
</dbReference>
<name>A0A1M4TKD4_9FIRM</name>
<proteinExistence type="predicted"/>
<dbReference type="EMBL" id="FQUW01000005">
    <property type="protein sequence ID" value="SHE44931.1"/>
    <property type="molecule type" value="Genomic_DNA"/>
</dbReference>
<evidence type="ECO:0000259" key="1">
    <source>
        <dbReference type="SMART" id="SM00642"/>
    </source>
</evidence>
<protein>
    <submittedName>
        <fullName evidence="2">Maltooligosyl trehalose synthase</fullName>
    </submittedName>
</protein>
<dbReference type="Pfam" id="PF00128">
    <property type="entry name" value="Alpha-amylase"/>
    <property type="match status" value="1"/>
</dbReference>
<reference evidence="3" key="1">
    <citation type="submission" date="2016-11" db="EMBL/GenBank/DDBJ databases">
        <authorList>
            <person name="Varghese N."/>
            <person name="Submissions S."/>
        </authorList>
    </citation>
    <scope>NUCLEOTIDE SEQUENCE [LARGE SCALE GENOMIC DNA]</scope>
    <source>
        <strain evidence="3">DSM 11792</strain>
    </source>
</reference>
<dbReference type="Gene3D" id="1.10.150.200">
    <property type="entry name" value="Maltooligosyl trehalose synthase, domain 3"/>
    <property type="match status" value="1"/>
</dbReference>
<evidence type="ECO:0000313" key="3">
    <source>
        <dbReference type="Proteomes" id="UP000184196"/>
    </source>
</evidence>
<accession>A0A1M4TKD4</accession>
<evidence type="ECO:0000313" key="2">
    <source>
        <dbReference type="EMBL" id="SHE44931.1"/>
    </source>
</evidence>
<dbReference type="InterPro" id="IPR006047">
    <property type="entry name" value="GH13_cat_dom"/>
</dbReference>